<comment type="caution">
    <text evidence="2">The sequence shown here is derived from an EMBL/GenBank/DDBJ whole genome shotgun (WGS) entry which is preliminary data.</text>
</comment>
<accession>A0ABR0ERM0</accession>
<name>A0ABR0ERM0_ZASCE</name>
<dbReference type="EMBL" id="JAXOVC010000003">
    <property type="protein sequence ID" value="KAK4503838.1"/>
    <property type="molecule type" value="Genomic_DNA"/>
</dbReference>
<gene>
    <name evidence="2" type="ORF">PRZ48_004753</name>
</gene>
<feature type="compositionally biased region" description="Polar residues" evidence="1">
    <location>
        <begin position="23"/>
        <end position="33"/>
    </location>
</feature>
<keyword evidence="3" id="KW-1185">Reference proteome</keyword>
<organism evidence="2 3">
    <name type="scientific">Zasmidium cellare</name>
    <name type="common">Wine cellar mold</name>
    <name type="synonym">Racodium cellare</name>
    <dbReference type="NCBI Taxonomy" id="395010"/>
    <lineage>
        <taxon>Eukaryota</taxon>
        <taxon>Fungi</taxon>
        <taxon>Dikarya</taxon>
        <taxon>Ascomycota</taxon>
        <taxon>Pezizomycotina</taxon>
        <taxon>Dothideomycetes</taxon>
        <taxon>Dothideomycetidae</taxon>
        <taxon>Mycosphaerellales</taxon>
        <taxon>Mycosphaerellaceae</taxon>
        <taxon>Zasmidium</taxon>
    </lineage>
</organism>
<feature type="compositionally biased region" description="Basic and acidic residues" evidence="1">
    <location>
        <begin position="1"/>
        <end position="13"/>
    </location>
</feature>
<dbReference type="InterPro" id="IPR038883">
    <property type="entry name" value="AN11006-like"/>
</dbReference>
<evidence type="ECO:0000313" key="3">
    <source>
        <dbReference type="Proteomes" id="UP001305779"/>
    </source>
</evidence>
<dbReference type="PANTHER" id="PTHR42085">
    <property type="entry name" value="F-BOX DOMAIN-CONTAINING PROTEIN"/>
    <property type="match status" value="1"/>
</dbReference>
<dbReference type="PANTHER" id="PTHR42085:SF1">
    <property type="entry name" value="F-BOX DOMAIN-CONTAINING PROTEIN"/>
    <property type="match status" value="1"/>
</dbReference>
<evidence type="ECO:0000313" key="2">
    <source>
        <dbReference type="EMBL" id="KAK4503838.1"/>
    </source>
</evidence>
<proteinExistence type="predicted"/>
<evidence type="ECO:0000256" key="1">
    <source>
        <dbReference type="SAM" id="MobiDB-lite"/>
    </source>
</evidence>
<feature type="region of interest" description="Disordered" evidence="1">
    <location>
        <begin position="1"/>
        <end position="33"/>
    </location>
</feature>
<sequence>MAPKRKAEAEDPSNRPLKGMKTPNGTPATTKANTDVIDYRAPASFLSLSAELRNQIYELALIEDDDIPVTKDLKEPGLLFVNRQIRSETRLMWFVQNRFEIPITDCAPGLLEPFMRFFVRIRPLTNQPMSIDYGFIQTGRNWANLMEWCRVVHRYPCAMEMSYYSNRYEEIIIAAHEIANSHVGAPWAVCERGFKTLRSVAGRLDTRWLDD</sequence>
<dbReference type="Proteomes" id="UP001305779">
    <property type="component" value="Unassembled WGS sequence"/>
</dbReference>
<reference evidence="2 3" key="1">
    <citation type="journal article" date="2023" name="G3 (Bethesda)">
        <title>A chromosome-level genome assembly of Zasmidium syzygii isolated from banana leaves.</title>
        <authorList>
            <person name="van Westerhoven A.C."/>
            <person name="Mehrabi R."/>
            <person name="Talebi R."/>
            <person name="Steentjes M.B.F."/>
            <person name="Corcolon B."/>
            <person name="Chong P.A."/>
            <person name="Kema G.H.J."/>
            <person name="Seidl M.F."/>
        </authorList>
    </citation>
    <scope>NUCLEOTIDE SEQUENCE [LARGE SCALE GENOMIC DNA]</scope>
    <source>
        <strain evidence="2 3">P124</strain>
    </source>
</reference>
<protein>
    <submittedName>
        <fullName evidence="2">Uncharacterized protein</fullName>
    </submittedName>
</protein>